<protein>
    <recommendedName>
        <fullName evidence="10">C2H2-type domain-containing protein</fullName>
    </recommendedName>
</protein>
<dbReference type="InterPro" id="IPR052426">
    <property type="entry name" value="Plant_dev_regulator"/>
</dbReference>
<evidence type="ECO:0000256" key="6">
    <source>
        <dbReference type="ARBA" id="ARBA00023163"/>
    </source>
</evidence>
<reference evidence="11 12" key="1">
    <citation type="submission" date="2021-02" db="EMBL/GenBank/DDBJ databases">
        <title>Plant Genome Project.</title>
        <authorList>
            <person name="Zhang R.-G."/>
        </authorList>
    </citation>
    <scope>NUCLEOTIDE SEQUENCE [LARGE SCALE GENOMIC DNA]</scope>
    <source>
        <tissue evidence="11">Leaves</tissue>
    </source>
</reference>
<evidence type="ECO:0000256" key="5">
    <source>
        <dbReference type="ARBA" id="ARBA00023015"/>
    </source>
</evidence>
<feature type="region of interest" description="Disordered" evidence="9">
    <location>
        <begin position="167"/>
        <end position="226"/>
    </location>
</feature>
<dbReference type="EMBL" id="JAFEMO010000013">
    <property type="protein sequence ID" value="KAH7549996.1"/>
    <property type="molecule type" value="Genomic_DNA"/>
</dbReference>
<keyword evidence="6" id="KW-0804">Transcription</keyword>
<keyword evidence="5" id="KW-0805">Transcription regulation</keyword>
<comment type="subcellular location">
    <subcellularLocation>
        <location evidence="1">Nucleus</location>
    </subcellularLocation>
</comment>
<accession>A0ABQ8H7X0</accession>
<proteinExistence type="predicted"/>
<evidence type="ECO:0000313" key="11">
    <source>
        <dbReference type="EMBL" id="KAH7549996.1"/>
    </source>
</evidence>
<evidence type="ECO:0000259" key="10">
    <source>
        <dbReference type="PROSITE" id="PS50157"/>
    </source>
</evidence>
<organism evidence="11 12">
    <name type="scientific">Xanthoceras sorbifolium</name>
    <dbReference type="NCBI Taxonomy" id="99658"/>
    <lineage>
        <taxon>Eukaryota</taxon>
        <taxon>Viridiplantae</taxon>
        <taxon>Streptophyta</taxon>
        <taxon>Embryophyta</taxon>
        <taxon>Tracheophyta</taxon>
        <taxon>Spermatophyta</taxon>
        <taxon>Magnoliopsida</taxon>
        <taxon>eudicotyledons</taxon>
        <taxon>Gunneridae</taxon>
        <taxon>Pentapetalae</taxon>
        <taxon>rosids</taxon>
        <taxon>malvids</taxon>
        <taxon>Sapindales</taxon>
        <taxon>Sapindaceae</taxon>
        <taxon>Xanthoceroideae</taxon>
        <taxon>Xanthoceras</taxon>
    </lineage>
</organism>
<dbReference type="PANTHER" id="PTHR45801">
    <property type="entry name" value="OS07G0101800 PROTEIN"/>
    <property type="match status" value="1"/>
</dbReference>
<evidence type="ECO:0000256" key="4">
    <source>
        <dbReference type="ARBA" id="ARBA00022833"/>
    </source>
</evidence>
<dbReference type="PROSITE" id="PS00028">
    <property type="entry name" value="ZINC_FINGER_C2H2_1"/>
    <property type="match status" value="1"/>
</dbReference>
<keyword evidence="4" id="KW-0862">Zinc</keyword>
<evidence type="ECO:0000256" key="8">
    <source>
        <dbReference type="PROSITE-ProRule" id="PRU00042"/>
    </source>
</evidence>
<dbReference type="SUPFAM" id="SSF57667">
    <property type="entry name" value="beta-beta-alpha zinc fingers"/>
    <property type="match status" value="1"/>
</dbReference>
<keyword evidence="12" id="KW-1185">Reference proteome</keyword>
<keyword evidence="2" id="KW-0479">Metal-binding</keyword>
<evidence type="ECO:0000256" key="1">
    <source>
        <dbReference type="ARBA" id="ARBA00004123"/>
    </source>
</evidence>
<dbReference type="PROSITE" id="PS50157">
    <property type="entry name" value="ZINC_FINGER_C2H2_2"/>
    <property type="match status" value="1"/>
</dbReference>
<feature type="compositionally biased region" description="Polar residues" evidence="9">
    <location>
        <begin position="215"/>
        <end position="226"/>
    </location>
</feature>
<feature type="region of interest" description="Disordered" evidence="9">
    <location>
        <begin position="57"/>
        <end position="100"/>
    </location>
</feature>
<name>A0ABQ8H7X0_9ROSI</name>
<dbReference type="Gene3D" id="3.30.160.60">
    <property type="entry name" value="Classic Zinc Finger"/>
    <property type="match status" value="1"/>
</dbReference>
<evidence type="ECO:0000256" key="2">
    <source>
        <dbReference type="ARBA" id="ARBA00022723"/>
    </source>
</evidence>
<dbReference type="InterPro" id="IPR036236">
    <property type="entry name" value="Znf_C2H2_sf"/>
</dbReference>
<evidence type="ECO:0000256" key="9">
    <source>
        <dbReference type="SAM" id="MobiDB-lite"/>
    </source>
</evidence>
<dbReference type="Proteomes" id="UP000827721">
    <property type="component" value="Unassembled WGS sequence"/>
</dbReference>
<comment type="caution">
    <text evidence="11">The sequence shown here is derived from an EMBL/GenBank/DDBJ whole genome shotgun (WGS) entry which is preliminary data.</text>
</comment>
<evidence type="ECO:0000313" key="12">
    <source>
        <dbReference type="Proteomes" id="UP000827721"/>
    </source>
</evidence>
<feature type="domain" description="C2H2-type" evidence="10">
    <location>
        <begin position="33"/>
        <end position="60"/>
    </location>
</feature>
<dbReference type="InterPro" id="IPR013087">
    <property type="entry name" value="Znf_C2H2_type"/>
</dbReference>
<feature type="compositionally biased region" description="Low complexity" evidence="9">
    <location>
        <begin position="192"/>
        <end position="201"/>
    </location>
</feature>
<gene>
    <name evidence="11" type="ORF">JRO89_XS13G0117500</name>
</gene>
<keyword evidence="3 8" id="KW-0863">Zinc-finger</keyword>
<evidence type="ECO:0000256" key="7">
    <source>
        <dbReference type="ARBA" id="ARBA00023242"/>
    </source>
</evidence>
<feature type="compositionally biased region" description="Polar residues" evidence="9">
    <location>
        <begin position="79"/>
        <end position="97"/>
    </location>
</feature>
<sequence>MEGADHDHHQPTPAVNPEEVVITTSSEEPVRSYDCTFCKRGFSNAQALGGHMNIHRKDKAKLKQQATASSNKTTTATTDHPQNQQSFDVSKIRQSYSPPIPTNRFPSAVVLQPSILEAAKAKRAWNTLGDHQDNNYIDATKTNKTTHVVVSEVKQPPLFVEIPLMISGDDDRDHDHHHNQKPSGNQVHERVSSSSSSGSFSELDLELRLGPEPQESPSATGTKKFF</sequence>
<feature type="compositionally biased region" description="Low complexity" evidence="9">
    <location>
        <begin position="66"/>
        <end position="78"/>
    </location>
</feature>
<dbReference type="PANTHER" id="PTHR45801:SF111">
    <property type="entry name" value="C2H2 AND C2HC ZINC FINGERS SUPERFAMILY PROTEIN"/>
    <property type="match status" value="1"/>
</dbReference>
<evidence type="ECO:0000256" key="3">
    <source>
        <dbReference type="ARBA" id="ARBA00022771"/>
    </source>
</evidence>
<keyword evidence="7" id="KW-0539">Nucleus</keyword>